<evidence type="ECO:0000313" key="1">
    <source>
        <dbReference type="EMBL" id="MET3588102.1"/>
    </source>
</evidence>
<comment type="caution">
    <text evidence="1">The sequence shown here is derived from an EMBL/GenBank/DDBJ whole genome shotgun (WGS) entry which is preliminary data.</text>
</comment>
<name>A0ABV2HC36_9HYPH</name>
<dbReference type="EMBL" id="JBEPLJ010000019">
    <property type="protein sequence ID" value="MET3588102.1"/>
    <property type="molecule type" value="Genomic_DNA"/>
</dbReference>
<dbReference type="Proteomes" id="UP001549031">
    <property type="component" value="Unassembled WGS sequence"/>
</dbReference>
<keyword evidence="2" id="KW-1185">Reference proteome</keyword>
<evidence type="ECO:0000313" key="2">
    <source>
        <dbReference type="Proteomes" id="UP001549031"/>
    </source>
</evidence>
<reference evidence="1 2" key="1">
    <citation type="submission" date="2024-06" db="EMBL/GenBank/DDBJ databases">
        <title>Genomic Encyclopedia of Type Strains, Phase IV (KMG-IV): sequencing the most valuable type-strain genomes for metagenomic binning, comparative biology and taxonomic classification.</title>
        <authorList>
            <person name="Goeker M."/>
        </authorList>
    </citation>
    <scope>NUCLEOTIDE SEQUENCE [LARGE SCALE GENOMIC DNA]</scope>
    <source>
        <strain evidence="1 2">DSM 105042</strain>
    </source>
</reference>
<sequence>MMVSPFKIAFVTIGQAPRVDLVPEMMFDITLGLPEGKIDYREFGVLDGMNADELDRMRAVEGEHSFATRLANGEEIVTSKSRTEEKLNALLQRIDAEGFDLIVLLCTGTKIAPLEKTLVVEAQRIVDSTVEALAASASRLGVILPLERQISDFHERHVFTGRPSLVAASPYTGEDMAVAAAGLKTCDLIVMHCMGYSKAMLDTVRNQVSAPVLLSRRLVAGVVRQMI</sequence>
<proteinExistence type="predicted"/>
<dbReference type="InterPro" id="IPR010843">
    <property type="entry name" value="Uncharacterised_AroM"/>
</dbReference>
<protein>
    <submittedName>
        <fullName evidence="1">Protein AroM</fullName>
    </submittedName>
</protein>
<gene>
    <name evidence="1" type="ORF">ABID21_004235</name>
</gene>
<organism evidence="1 2">
    <name type="scientific">Pseudorhizobium tarimense</name>
    <dbReference type="NCBI Taxonomy" id="1079109"/>
    <lineage>
        <taxon>Bacteria</taxon>
        <taxon>Pseudomonadati</taxon>
        <taxon>Pseudomonadota</taxon>
        <taxon>Alphaproteobacteria</taxon>
        <taxon>Hyphomicrobiales</taxon>
        <taxon>Rhizobiaceae</taxon>
        <taxon>Rhizobium/Agrobacterium group</taxon>
        <taxon>Pseudorhizobium</taxon>
    </lineage>
</organism>
<accession>A0ABV2HC36</accession>
<dbReference type="Pfam" id="PF07302">
    <property type="entry name" value="AroM"/>
    <property type="match status" value="1"/>
</dbReference>